<dbReference type="InterPro" id="IPR003423">
    <property type="entry name" value="OMP_efflux"/>
</dbReference>
<evidence type="ECO:0000256" key="4">
    <source>
        <dbReference type="ARBA" id="ARBA00022452"/>
    </source>
</evidence>
<protein>
    <submittedName>
        <fullName evidence="9">Transporter</fullName>
    </submittedName>
</protein>
<dbReference type="GO" id="GO:0015288">
    <property type="term" value="F:porin activity"/>
    <property type="evidence" value="ECO:0007669"/>
    <property type="project" value="TreeGrafter"/>
</dbReference>
<reference evidence="9" key="1">
    <citation type="journal article" date="2014" name="Int. J. Syst. Evol. Microbiol.">
        <title>Complete genome sequence of Corynebacterium casei LMG S-19264T (=DSM 44701T), isolated from a smear-ripened cheese.</title>
        <authorList>
            <consortium name="US DOE Joint Genome Institute (JGI-PGF)"/>
            <person name="Walter F."/>
            <person name="Albersmeier A."/>
            <person name="Kalinowski J."/>
            <person name="Ruckert C."/>
        </authorList>
    </citation>
    <scope>NUCLEOTIDE SEQUENCE</scope>
    <source>
        <strain evidence="9">NBRC 108769</strain>
    </source>
</reference>
<comment type="caution">
    <text evidence="9">The sequence shown here is derived from an EMBL/GenBank/DDBJ whole genome shotgun (WGS) entry which is preliminary data.</text>
</comment>
<dbReference type="Proteomes" id="UP001156666">
    <property type="component" value="Unassembled WGS sequence"/>
</dbReference>
<evidence type="ECO:0000313" key="10">
    <source>
        <dbReference type="Proteomes" id="UP001156666"/>
    </source>
</evidence>
<keyword evidence="10" id="KW-1185">Reference proteome</keyword>
<dbReference type="RefSeq" id="WP_235292646.1">
    <property type="nucleotide sequence ID" value="NZ_BSOH01000001.1"/>
</dbReference>
<dbReference type="Gene3D" id="1.20.1600.10">
    <property type="entry name" value="Outer membrane efflux proteins (OEP)"/>
    <property type="match status" value="1"/>
</dbReference>
<dbReference type="SUPFAM" id="SSF56954">
    <property type="entry name" value="Outer membrane efflux proteins (OEP)"/>
    <property type="match status" value="1"/>
</dbReference>
<evidence type="ECO:0000256" key="7">
    <source>
        <dbReference type="ARBA" id="ARBA00023237"/>
    </source>
</evidence>
<reference evidence="9" key="2">
    <citation type="submission" date="2023-01" db="EMBL/GenBank/DDBJ databases">
        <title>Draft genome sequence of Portibacter lacus strain NBRC 108769.</title>
        <authorList>
            <person name="Sun Q."/>
            <person name="Mori K."/>
        </authorList>
    </citation>
    <scope>NUCLEOTIDE SEQUENCE</scope>
    <source>
        <strain evidence="9">NBRC 108769</strain>
    </source>
</reference>
<dbReference type="GO" id="GO:0015562">
    <property type="term" value="F:efflux transmembrane transporter activity"/>
    <property type="evidence" value="ECO:0007669"/>
    <property type="project" value="InterPro"/>
</dbReference>
<evidence type="ECO:0000256" key="5">
    <source>
        <dbReference type="ARBA" id="ARBA00022692"/>
    </source>
</evidence>
<keyword evidence="6" id="KW-0472">Membrane</keyword>
<keyword evidence="7" id="KW-0998">Cell outer membrane</keyword>
<organism evidence="9 10">
    <name type="scientific">Portibacter lacus</name>
    <dbReference type="NCBI Taxonomy" id="1099794"/>
    <lineage>
        <taxon>Bacteria</taxon>
        <taxon>Pseudomonadati</taxon>
        <taxon>Bacteroidota</taxon>
        <taxon>Saprospiria</taxon>
        <taxon>Saprospirales</taxon>
        <taxon>Haliscomenobacteraceae</taxon>
        <taxon>Portibacter</taxon>
    </lineage>
</organism>
<keyword evidence="3" id="KW-0813">Transport</keyword>
<proteinExistence type="inferred from homology"/>
<keyword evidence="5" id="KW-0812">Transmembrane</keyword>
<keyword evidence="4" id="KW-1134">Transmembrane beta strand</keyword>
<dbReference type="InterPro" id="IPR051906">
    <property type="entry name" value="TolC-like"/>
</dbReference>
<dbReference type="PANTHER" id="PTHR30026">
    <property type="entry name" value="OUTER MEMBRANE PROTEIN TOLC"/>
    <property type="match status" value="1"/>
</dbReference>
<evidence type="ECO:0000256" key="1">
    <source>
        <dbReference type="ARBA" id="ARBA00004442"/>
    </source>
</evidence>
<evidence type="ECO:0000256" key="8">
    <source>
        <dbReference type="SAM" id="SignalP"/>
    </source>
</evidence>
<evidence type="ECO:0000256" key="2">
    <source>
        <dbReference type="ARBA" id="ARBA00007613"/>
    </source>
</evidence>
<evidence type="ECO:0000256" key="6">
    <source>
        <dbReference type="ARBA" id="ARBA00023136"/>
    </source>
</evidence>
<dbReference type="EMBL" id="BSOH01000001">
    <property type="protein sequence ID" value="GLR15749.1"/>
    <property type="molecule type" value="Genomic_DNA"/>
</dbReference>
<dbReference type="GO" id="GO:1990281">
    <property type="term" value="C:efflux pump complex"/>
    <property type="evidence" value="ECO:0007669"/>
    <property type="project" value="TreeGrafter"/>
</dbReference>
<comment type="subcellular location">
    <subcellularLocation>
        <location evidence="1">Cell outer membrane</location>
    </subcellularLocation>
</comment>
<evidence type="ECO:0000313" key="9">
    <source>
        <dbReference type="EMBL" id="GLR15749.1"/>
    </source>
</evidence>
<evidence type="ECO:0000256" key="3">
    <source>
        <dbReference type="ARBA" id="ARBA00022448"/>
    </source>
</evidence>
<comment type="similarity">
    <text evidence="2">Belongs to the outer membrane factor (OMF) (TC 1.B.17) family.</text>
</comment>
<dbReference type="PANTHER" id="PTHR30026:SF20">
    <property type="entry name" value="OUTER MEMBRANE PROTEIN TOLC"/>
    <property type="match status" value="1"/>
</dbReference>
<dbReference type="AlphaFoldDB" id="A0AA37WDH3"/>
<feature type="signal peptide" evidence="8">
    <location>
        <begin position="1"/>
        <end position="21"/>
    </location>
</feature>
<dbReference type="Pfam" id="PF02321">
    <property type="entry name" value="OEP"/>
    <property type="match status" value="1"/>
</dbReference>
<gene>
    <name evidence="9" type="ORF">GCM10007940_03640</name>
</gene>
<dbReference type="GO" id="GO:0009279">
    <property type="term" value="C:cell outer membrane"/>
    <property type="evidence" value="ECO:0007669"/>
    <property type="project" value="UniProtKB-SubCell"/>
</dbReference>
<accession>A0AA37WDH3</accession>
<feature type="chain" id="PRO_5041367584" evidence="8">
    <location>
        <begin position="22"/>
        <end position="422"/>
    </location>
</feature>
<sequence length="422" mass="47865">MRILLLIVFISLIGLSSPAFAQIVAKITLEECQAWAKSNLPLSKQYDLIGKSAEYNLSNASKQYLPMVSLNGQASYQSDVTSLPIDLPNLEIESIDKDQYKVYADIYQPLLNGSHIKTKKQLIEKGRETEEQELEVSLYQIKQRVNQIYFGILLIDLQLEQLEILSEDLSNVLTMSEAAVENGVSTLSNAHLLEAESLNASQKRIQAESQRSTYLNMLAWITGQNIDQKTELVIPENAPNTTDINRPELSLFNLQQSALSIKNKEIDNRWIPNLGIFLQAGYGRPALNFLSNSFDPYYIGGLRLNWNLSNLYSLKNDRNLLAINGLKIENQKETFLFNTQIDLAQNSEEVNKYNALIMESQKLVNLRSEIRKSAEVQLENGMITSLEYIQYLNAEHKANLEMAVYKIQLLLAKYTLSFINGN</sequence>
<name>A0AA37WDH3_9BACT</name>
<keyword evidence="8" id="KW-0732">Signal</keyword>